<dbReference type="PANTHER" id="PTHR30061">
    <property type="entry name" value="MALTOSE-BINDING PERIPLASMIC PROTEIN"/>
    <property type="match status" value="1"/>
</dbReference>
<keyword evidence="2" id="KW-0813">Transport</keyword>
<reference evidence="8 9" key="1">
    <citation type="submission" date="2021-03" db="EMBL/GenBank/DDBJ databases">
        <title>Genomic Encyclopedia of Type Strains, Phase IV (KMG-IV): sequencing the most valuable type-strain genomes for metagenomic binning, comparative biology and taxonomic classification.</title>
        <authorList>
            <person name="Goeker M."/>
        </authorList>
    </citation>
    <scope>NUCLEOTIDE SEQUENCE [LARGE SCALE GENOMIC DNA]</scope>
    <source>
        <strain evidence="8 9">DSM 26048</strain>
    </source>
</reference>
<keyword evidence="9" id="KW-1185">Reference proteome</keyword>
<dbReference type="CDD" id="cd07377">
    <property type="entry name" value="WHTH_GntR"/>
    <property type="match status" value="1"/>
</dbReference>
<dbReference type="InterPro" id="IPR036390">
    <property type="entry name" value="WH_DNA-bd_sf"/>
</dbReference>
<evidence type="ECO:0000259" key="7">
    <source>
        <dbReference type="PROSITE" id="PS50949"/>
    </source>
</evidence>
<organism evidence="8 9">
    <name type="scientific">Paenibacillus eucommiae</name>
    <dbReference type="NCBI Taxonomy" id="1355755"/>
    <lineage>
        <taxon>Bacteria</taxon>
        <taxon>Bacillati</taxon>
        <taxon>Bacillota</taxon>
        <taxon>Bacilli</taxon>
        <taxon>Bacillales</taxon>
        <taxon>Paenibacillaceae</taxon>
        <taxon>Paenibacillus</taxon>
    </lineage>
</organism>
<accession>A0ABS4J5F3</accession>
<dbReference type="Pfam" id="PF13416">
    <property type="entry name" value="SBP_bac_8"/>
    <property type="match status" value="1"/>
</dbReference>
<evidence type="ECO:0000256" key="1">
    <source>
        <dbReference type="ARBA" id="ARBA00008520"/>
    </source>
</evidence>
<feature type="domain" description="HTH gntR-type" evidence="7">
    <location>
        <begin position="11"/>
        <end position="79"/>
    </location>
</feature>
<evidence type="ECO:0000256" key="5">
    <source>
        <dbReference type="ARBA" id="ARBA00023125"/>
    </source>
</evidence>
<dbReference type="Pfam" id="PF00392">
    <property type="entry name" value="GntR"/>
    <property type="match status" value="1"/>
</dbReference>
<name>A0ABS4J5F3_9BACL</name>
<evidence type="ECO:0000256" key="4">
    <source>
        <dbReference type="ARBA" id="ARBA00023015"/>
    </source>
</evidence>
<evidence type="ECO:0000313" key="8">
    <source>
        <dbReference type="EMBL" id="MBP1995057.1"/>
    </source>
</evidence>
<dbReference type="Gene3D" id="1.10.10.10">
    <property type="entry name" value="Winged helix-like DNA-binding domain superfamily/Winged helix DNA-binding domain"/>
    <property type="match status" value="1"/>
</dbReference>
<keyword evidence="4" id="KW-0805">Transcription regulation</keyword>
<dbReference type="RefSeq" id="WP_209976874.1">
    <property type="nucleotide sequence ID" value="NZ_JAGGLB010000030.1"/>
</dbReference>
<sequence>MKAKPTNKEFQLQLEQMAEQLRQDIHGGIFPANSFLPSESDLAKRFQLSNKSVRKGMEKLVEEGLIVKIPRVGNRVNNVQRVSVTLTLACSESIERDFSLSTLLDDFHRLHPWIRVDTVPFSDMPFNENRDYQQADVITVDSTQFQQLKEDGLHTMLEPLIGSEDVYPFLNDAFIVDDQQYVLPAIFSPIVLCYNRAHFKERNIPEPHGGWTWEDLAKNATKLSENEGRFGFCFHILSENRWPLFLLQSGDRFEWEGTRLRDFRGTKLLEGMKLGKQIILNRDIFPLYLSENNDDINELFIEGKVSMILISYMGMNVLRNTGLDYDITPVPYIHEPRTLLVAIGFGMNRFSRNKEAAQILIDYFVSRRTQNMIGEITLSLPALQQIERTEQSAASRPSRYGLYREIISSYRMHSELNFPWRLNHLLAGQMKAYWADLLDEEEMCDRIVDKLSARETERAGKQKKRELTSINE</sequence>
<evidence type="ECO:0000256" key="2">
    <source>
        <dbReference type="ARBA" id="ARBA00022448"/>
    </source>
</evidence>
<dbReference type="EMBL" id="JAGGLB010000030">
    <property type="protein sequence ID" value="MBP1995057.1"/>
    <property type="molecule type" value="Genomic_DNA"/>
</dbReference>
<evidence type="ECO:0000256" key="6">
    <source>
        <dbReference type="ARBA" id="ARBA00023163"/>
    </source>
</evidence>
<dbReference type="PANTHER" id="PTHR30061:SF50">
    <property type="entry name" value="MALTOSE_MALTODEXTRIN-BINDING PERIPLASMIC PROTEIN"/>
    <property type="match status" value="1"/>
</dbReference>
<gene>
    <name evidence="8" type="ORF">J2Z66_006699</name>
</gene>
<dbReference type="SUPFAM" id="SSF46785">
    <property type="entry name" value="Winged helix' DNA-binding domain"/>
    <property type="match status" value="1"/>
</dbReference>
<keyword evidence="3" id="KW-0732">Signal</keyword>
<dbReference type="InterPro" id="IPR000524">
    <property type="entry name" value="Tscrpt_reg_HTH_GntR"/>
</dbReference>
<keyword evidence="5" id="KW-0238">DNA-binding</keyword>
<protein>
    <submittedName>
        <fullName evidence="8">Multiple sugar transport system substrate-binding protein</fullName>
    </submittedName>
</protein>
<evidence type="ECO:0000256" key="3">
    <source>
        <dbReference type="ARBA" id="ARBA00022729"/>
    </source>
</evidence>
<dbReference type="PROSITE" id="PS50949">
    <property type="entry name" value="HTH_GNTR"/>
    <property type="match status" value="1"/>
</dbReference>
<keyword evidence="8" id="KW-0762">Sugar transport</keyword>
<comment type="similarity">
    <text evidence="1">Belongs to the bacterial solute-binding protein 1 family.</text>
</comment>
<dbReference type="Gene3D" id="3.40.190.10">
    <property type="entry name" value="Periplasmic binding protein-like II"/>
    <property type="match status" value="1"/>
</dbReference>
<comment type="caution">
    <text evidence="8">The sequence shown here is derived from an EMBL/GenBank/DDBJ whole genome shotgun (WGS) entry which is preliminary data.</text>
</comment>
<dbReference type="SUPFAM" id="SSF53850">
    <property type="entry name" value="Periplasmic binding protein-like II"/>
    <property type="match status" value="1"/>
</dbReference>
<dbReference type="InterPro" id="IPR006059">
    <property type="entry name" value="SBP"/>
</dbReference>
<dbReference type="SMART" id="SM00345">
    <property type="entry name" value="HTH_GNTR"/>
    <property type="match status" value="1"/>
</dbReference>
<dbReference type="PRINTS" id="PR00035">
    <property type="entry name" value="HTHGNTR"/>
</dbReference>
<evidence type="ECO:0000313" key="9">
    <source>
        <dbReference type="Proteomes" id="UP001519287"/>
    </source>
</evidence>
<proteinExistence type="inferred from homology"/>
<dbReference type="InterPro" id="IPR036388">
    <property type="entry name" value="WH-like_DNA-bd_sf"/>
</dbReference>
<dbReference type="Proteomes" id="UP001519287">
    <property type="component" value="Unassembled WGS sequence"/>
</dbReference>
<keyword evidence="6" id="KW-0804">Transcription</keyword>